<keyword evidence="2" id="KW-1185">Reference proteome</keyword>
<protein>
    <submittedName>
        <fullName evidence="1">Uncharacterized protein</fullName>
    </submittedName>
</protein>
<gene>
    <name evidence="1" type="ORF">KIKIMORA_00310</name>
</gene>
<dbReference type="Proteomes" id="UP001056576">
    <property type="component" value="Segment"/>
</dbReference>
<evidence type="ECO:0000313" key="1">
    <source>
        <dbReference type="EMBL" id="USN15178.1"/>
    </source>
</evidence>
<proteinExistence type="predicted"/>
<evidence type="ECO:0000313" key="2">
    <source>
        <dbReference type="Proteomes" id="UP001056576"/>
    </source>
</evidence>
<organism evidence="1 2">
    <name type="scientific">Brevundimonas phage vB_BpoS-Kikimora</name>
    <dbReference type="NCBI Taxonomy" id="2948601"/>
    <lineage>
        <taxon>Viruses</taxon>
        <taxon>Duplodnaviria</taxon>
        <taxon>Heunggongvirae</taxon>
        <taxon>Uroviricota</taxon>
        <taxon>Caudoviricetes</taxon>
        <taxon>Jeanschmidtviridae</taxon>
        <taxon>Kikimoravirus</taxon>
        <taxon>Kikimoravirus kikimora</taxon>
    </lineage>
</organism>
<name>A0A9E7MRR1_9CAUD</name>
<reference evidence="1 2" key="1">
    <citation type="submission" date="2022-05" db="EMBL/GenBank/DDBJ databases">
        <authorList>
            <person name="Friedrich I."/>
            <person name="Poehlein A."/>
            <person name="Schneider D."/>
            <person name="Hertel R."/>
            <person name="Daniel R."/>
        </authorList>
    </citation>
    <scope>NUCLEOTIDE SEQUENCE [LARGE SCALE GENOMIC DNA]</scope>
</reference>
<dbReference type="EMBL" id="ON529857">
    <property type="protein sequence ID" value="USN15178.1"/>
    <property type="molecule type" value="Genomic_DNA"/>
</dbReference>
<sequence length="71" mass="8190">MGRYQPPTMAEIIELWERGAGGKQEIRRVLIGRNLRRALMTSCSTSDLRDILSAVVDDLYPSSRERYFTKD</sequence>
<accession>A0A9E7MRR1</accession>